<feature type="region of interest" description="Disordered" evidence="1">
    <location>
        <begin position="1"/>
        <end position="36"/>
    </location>
</feature>
<sequence length="69" mass="7714">MIGAEVRDSCGSSRTGETPQAFTPRRLTRTKESEPLEGKSTTTHYLVIATKSVKTALINDHFWIFLSML</sequence>
<evidence type="ECO:0000313" key="3">
    <source>
        <dbReference type="Proteomes" id="UP000680045"/>
    </source>
</evidence>
<feature type="compositionally biased region" description="Polar residues" evidence="1">
    <location>
        <begin position="10"/>
        <end position="21"/>
    </location>
</feature>
<reference evidence="2" key="1">
    <citation type="submission" date="2021-04" db="EMBL/GenBank/DDBJ databases">
        <title>Whole genome sequencing of Enterococci isolates from hospitalized patients.</title>
        <authorList>
            <person name="Ogoti B.M."/>
            <person name="Onyambu F.G."/>
        </authorList>
    </citation>
    <scope>NUCLEOTIDE SEQUENCE</scope>
    <source>
        <strain evidence="2">242</strain>
    </source>
</reference>
<evidence type="ECO:0000313" key="2">
    <source>
        <dbReference type="EMBL" id="MBR8645013.1"/>
    </source>
</evidence>
<accession>A0A941FHQ9</accession>
<evidence type="ECO:0000256" key="1">
    <source>
        <dbReference type="SAM" id="MobiDB-lite"/>
    </source>
</evidence>
<comment type="caution">
    <text evidence="2">The sequence shown here is derived from an EMBL/GenBank/DDBJ whole genome shotgun (WGS) entry which is preliminary data.</text>
</comment>
<dbReference type="EMBL" id="JAGTPW010000022">
    <property type="protein sequence ID" value="MBR8645013.1"/>
    <property type="molecule type" value="Genomic_DNA"/>
</dbReference>
<gene>
    <name evidence="2" type="ORF">KEH51_14155</name>
</gene>
<dbReference type="Proteomes" id="UP000680045">
    <property type="component" value="Unassembled WGS sequence"/>
</dbReference>
<name>A0A941FHQ9_9BACI</name>
<protein>
    <submittedName>
        <fullName evidence="2">Uncharacterized protein</fullName>
    </submittedName>
</protein>
<organism evidence="2 3">
    <name type="scientific">Peribacillus frigoritolerans</name>
    <dbReference type="NCBI Taxonomy" id="450367"/>
    <lineage>
        <taxon>Bacteria</taxon>
        <taxon>Bacillati</taxon>
        <taxon>Bacillota</taxon>
        <taxon>Bacilli</taxon>
        <taxon>Bacillales</taxon>
        <taxon>Bacillaceae</taxon>
        <taxon>Peribacillus</taxon>
    </lineage>
</organism>
<proteinExistence type="predicted"/>
<dbReference type="AlphaFoldDB" id="A0A941FHQ9"/>